<keyword evidence="1" id="KW-0812">Transmembrane</keyword>
<protein>
    <recommendedName>
        <fullName evidence="4">DUF445 domain-containing protein</fullName>
    </recommendedName>
</protein>
<evidence type="ECO:0000313" key="2">
    <source>
        <dbReference type="EMBL" id="KKO18063.1"/>
    </source>
</evidence>
<evidence type="ECO:0000313" key="3">
    <source>
        <dbReference type="Proteomes" id="UP000034954"/>
    </source>
</evidence>
<accession>A0A0M2UPL9</accession>
<gene>
    <name evidence="2" type="ORF">BROFUL_03249</name>
</gene>
<proteinExistence type="predicted"/>
<keyword evidence="1" id="KW-0472">Membrane</keyword>
<dbReference type="PATRIC" id="fig|380242.3.peg.4005"/>
<feature type="transmembrane region" description="Helical" evidence="1">
    <location>
        <begin position="244"/>
        <end position="265"/>
    </location>
</feature>
<dbReference type="EMBL" id="LAQJ01000297">
    <property type="protein sequence ID" value="KKO18063.1"/>
    <property type="molecule type" value="Genomic_DNA"/>
</dbReference>
<feature type="transmembrane region" description="Helical" evidence="1">
    <location>
        <begin position="62"/>
        <end position="86"/>
    </location>
</feature>
<dbReference type="Proteomes" id="UP000034954">
    <property type="component" value="Unassembled WGS sequence"/>
</dbReference>
<comment type="caution">
    <text evidence="2">The sequence shown here is derived from an EMBL/GenBank/DDBJ whole genome shotgun (WGS) entry which is preliminary data.</text>
</comment>
<feature type="transmembrane region" description="Helical" evidence="1">
    <location>
        <begin position="39"/>
        <end position="56"/>
    </location>
</feature>
<sequence length="266" mass="29910">MAAEKQSEAISYRLPPGAFDKGTAWADFHRARTLMNKSFLTNGIAAMAFGISYGMPEFFGRNALMLASLFALSGALTNWLAIYMLFERIPGLYGSGIVALRFDQFKESIRSLIMQNFFTKENFVKVAQNTLPHTIQPELVLDKIDFDDVFNGLVLVIKNSSFGGMFTLFGGEKALAPLRDPFKKEFEKRTSDILRNIDVAAILQKETDFESFRSRIAVMVDTTVNELTPRRVKQIVEEMMRSHLGWLVVWGGVFGALIGFISAVFF</sequence>
<dbReference type="PANTHER" id="PTHR38568">
    <property type="entry name" value="DUF445 DOMAIN-CONTAINING PROTEIN-RELATED"/>
    <property type="match status" value="1"/>
</dbReference>
<dbReference type="PANTHER" id="PTHR38568:SF1">
    <property type="entry name" value="DUF445 DOMAIN-CONTAINING PROTEIN"/>
    <property type="match status" value="1"/>
</dbReference>
<organism evidence="2 3">
    <name type="scientific">Candidatus Brocadia fulgida</name>
    <dbReference type="NCBI Taxonomy" id="380242"/>
    <lineage>
        <taxon>Bacteria</taxon>
        <taxon>Pseudomonadati</taxon>
        <taxon>Planctomycetota</taxon>
        <taxon>Candidatus Brocadiia</taxon>
        <taxon>Candidatus Brocadiales</taxon>
        <taxon>Candidatus Brocadiaceae</taxon>
        <taxon>Candidatus Brocadia</taxon>
    </lineage>
</organism>
<keyword evidence="1" id="KW-1133">Transmembrane helix</keyword>
<evidence type="ECO:0000256" key="1">
    <source>
        <dbReference type="SAM" id="Phobius"/>
    </source>
</evidence>
<dbReference type="AlphaFoldDB" id="A0A0M2UPL9"/>
<name>A0A0M2UPL9_9BACT</name>
<evidence type="ECO:0008006" key="4">
    <source>
        <dbReference type="Google" id="ProtNLM"/>
    </source>
</evidence>
<keyword evidence="3" id="KW-1185">Reference proteome</keyword>
<reference evidence="2 3" key="1">
    <citation type="journal article" date="2013" name="BMC Microbiol.">
        <title>Identification of the type II cytochrome c maturation pathway in anammox bacteria by comparative genomics.</title>
        <authorList>
            <person name="Ferousi C."/>
            <person name="Speth D.R."/>
            <person name="Reimann J."/>
            <person name="Op den Camp H.J."/>
            <person name="Allen J.W."/>
            <person name="Keltjens J.T."/>
            <person name="Jetten M.S."/>
        </authorList>
    </citation>
    <scope>NUCLEOTIDE SEQUENCE [LARGE SCALE GENOMIC DNA]</scope>
    <source>
        <strain evidence="2">RU1</strain>
    </source>
</reference>